<keyword evidence="2" id="KW-0723">Serine/threonine-protein kinase</keyword>
<dbReference type="InParanoid" id="A0A251VRH7"/>
<dbReference type="SUPFAM" id="SSF56112">
    <property type="entry name" value="Protein kinase-like (PK-like)"/>
    <property type="match status" value="1"/>
</dbReference>
<reference evidence="3" key="2">
    <citation type="submission" date="2017-02" db="EMBL/GenBank/DDBJ databases">
        <title>Sunflower complete genome.</title>
        <authorList>
            <person name="Langlade N."/>
            <person name="Munos S."/>
        </authorList>
    </citation>
    <scope>NUCLEOTIDE SEQUENCE [LARGE SCALE GENOMIC DNA]</scope>
    <source>
        <tissue evidence="3">Leaves</tissue>
    </source>
</reference>
<dbReference type="Proteomes" id="UP000215914">
    <property type="component" value="Chromosome 1"/>
</dbReference>
<dbReference type="EC" id="2.7.11.1" evidence="2"/>
<evidence type="ECO:0000313" key="4">
    <source>
        <dbReference type="Proteomes" id="UP000215914"/>
    </source>
</evidence>
<organism evidence="3 4">
    <name type="scientific">Helianthus annuus</name>
    <name type="common">Common sunflower</name>
    <dbReference type="NCBI Taxonomy" id="4232"/>
    <lineage>
        <taxon>Eukaryota</taxon>
        <taxon>Viridiplantae</taxon>
        <taxon>Streptophyta</taxon>
        <taxon>Embryophyta</taxon>
        <taxon>Tracheophyta</taxon>
        <taxon>Spermatophyta</taxon>
        <taxon>Magnoliopsida</taxon>
        <taxon>eudicotyledons</taxon>
        <taxon>Gunneridae</taxon>
        <taxon>Pentapetalae</taxon>
        <taxon>asterids</taxon>
        <taxon>campanulids</taxon>
        <taxon>Asterales</taxon>
        <taxon>Asteraceae</taxon>
        <taxon>Asteroideae</taxon>
        <taxon>Heliantheae alliance</taxon>
        <taxon>Heliantheae</taxon>
        <taxon>Helianthus</taxon>
    </lineage>
</organism>
<evidence type="ECO:0000313" key="2">
    <source>
        <dbReference type="EMBL" id="KAF5822897.1"/>
    </source>
</evidence>
<dbReference type="Gene3D" id="1.10.510.10">
    <property type="entry name" value="Transferase(Phosphotransferase) domain 1"/>
    <property type="match status" value="1"/>
</dbReference>
<dbReference type="PANTHER" id="PTHR47976:SF15">
    <property type="entry name" value="G-TYPE LECTIN S-RECEPTOR-LIKE SERINE_THREONINE-PROTEIN KINASE RLK1"/>
    <property type="match status" value="1"/>
</dbReference>
<dbReference type="InterPro" id="IPR051343">
    <property type="entry name" value="G-type_lectin_kinases/EP1-like"/>
</dbReference>
<keyword evidence="1" id="KW-0732">Signal</keyword>
<dbReference type="AlphaFoldDB" id="A0A251VRH7"/>
<dbReference type="InterPro" id="IPR011009">
    <property type="entry name" value="Kinase-like_dom_sf"/>
</dbReference>
<accession>A0A251VRH7</accession>
<keyword evidence="2" id="KW-0418">Kinase</keyword>
<dbReference type="PANTHER" id="PTHR47976">
    <property type="entry name" value="G-TYPE LECTIN S-RECEPTOR-LIKE SERINE/THREONINE-PROTEIN KINASE SD2-5"/>
    <property type="match status" value="1"/>
</dbReference>
<keyword evidence="4" id="KW-1185">Reference proteome</keyword>
<evidence type="ECO:0000256" key="1">
    <source>
        <dbReference type="ARBA" id="ARBA00022729"/>
    </source>
</evidence>
<evidence type="ECO:0000313" key="3">
    <source>
        <dbReference type="EMBL" id="OTG37662.1"/>
    </source>
</evidence>
<dbReference type="OMA" id="INIAIWC"/>
<keyword evidence="2" id="KW-0808">Transferase</keyword>
<dbReference type="EMBL" id="CM007890">
    <property type="protein sequence ID" value="OTG37662.1"/>
    <property type="molecule type" value="Genomic_DNA"/>
</dbReference>
<reference evidence="2" key="3">
    <citation type="submission" date="2020-06" db="EMBL/GenBank/DDBJ databases">
        <title>Helianthus annuus Genome sequencing and assembly Release 2.</title>
        <authorList>
            <person name="Gouzy J."/>
            <person name="Langlade N."/>
            <person name="Munos S."/>
        </authorList>
    </citation>
    <scope>NUCLEOTIDE SEQUENCE</scope>
    <source>
        <tissue evidence="2">Leaves</tissue>
    </source>
</reference>
<reference evidence="2 4" key="1">
    <citation type="journal article" date="2017" name="Nature">
        <title>The sunflower genome provides insights into oil metabolism, flowering and Asterid evolution.</title>
        <authorList>
            <person name="Badouin H."/>
            <person name="Gouzy J."/>
            <person name="Grassa C.J."/>
            <person name="Murat F."/>
            <person name="Staton S.E."/>
            <person name="Cottret L."/>
            <person name="Lelandais-Briere C."/>
            <person name="Owens G.L."/>
            <person name="Carrere S."/>
            <person name="Mayjonade B."/>
            <person name="Legrand L."/>
            <person name="Gill N."/>
            <person name="Kane N.C."/>
            <person name="Bowers J.E."/>
            <person name="Hubner S."/>
            <person name="Bellec A."/>
            <person name="Berard A."/>
            <person name="Berges H."/>
            <person name="Blanchet N."/>
            <person name="Boniface M.C."/>
            <person name="Brunel D."/>
            <person name="Catrice O."/>
            <person name="Chaidir N."/>
            <person name="Claudel C."/>
            <person name="Donnadieu C."/>
            <person name="Faraut T."/>
            <person name="Fievet G."/>
            <person name="Helmstetter N."/>
            <person name="King M."/>
            <person name="Knapp S.J."/>
            <person name="Lai Z."/>
            <person name="Le Paslier M.C."/>
            <person name="Lippi Y."/>
            <person name="Lorenzon L."/>
            <person name="Mandel J.R."/>
            <person name="Marage G."/>
            <person name="Marchand G."/>
            <person name="Marquand E."/>
            <person name="Bret-Mestries E."/>
            <person name="Morien E."/>
            <person name="Nambeesan S."/>
            <person name="Nguyen T."/>
            <person name="Pegot-Espagnet P."/>
            <person name="Pouilly N."/>
            <person name="Raftis F."/>
            <person name="Sallet E."/>
            <person name="Schiex T."/>
            <person name="Thomas J."/>
            <person name="Vandecasteele C."/>
            <person name="Vares D."/>
            <person name="Vear F."/>
            <person name="Vautrin S."/>
            <person name="Crespi M."/>
            <person name="Mangin B."/>
            <person name="Burke J.M."/>
            <person name="Salse J."/>
            <person name="Munos S."/>
            <person name="Vincourt P."/>
            <person name="Rieseberg L.H."/>
            <person name="Langlade N.B."/>
        </authorList>
    </citation>
    <scope>NUCLEOTIDE SEQUENCE [LARGE SCALE GENOMIC DNA]</scope>
    <source>
        <strain evidence="4">cv. SF193</strain>
        <tissue evidence="2">Leaves</tissue>
    </source>
</reference>
<name>A0A251VRH7_HELAN</name>
<dbReference type="GO" id="GO:0004674">
    <property type="term" value="F:protein serine/threonine kinase activity"/>
    <property type="evidence" value="ECO:0007669"/>
    <property type="project" value="UniProtKB-KW"/>
</dbReference>
<dbReference type="EMBL" id="MNCJ02000316">
    <property type="protein sequence ID" value="KAF5822897.1"/>
    <property type="molecule type" value="Genomic_DNA"/>
</dbReference>
<dbReference type="Gramene" id="mRNA:HanXRQr2_Chr01g0032271">
    <property type="protein sequence ID" value="CDS:HanXRQr2_Chr01g0032271.1"/>
    <property type="gene ID" value="HanXRQr2_Chr01g0032271"/>
</dbReference>
<gene>
    <name evidence="3" type="ORF">HannXRQ_Chr01g0021251</name>
    <name evidence="2" type="ORF">HanXRQr2_Chr01g0032271</name>
</gene>
<protein>
    <submittedName>
        <fullName evidence="2">Non-specific serine/threonine protein kinase</fullName>
        <ecNumber evidence="2">2.7.11.1</ecNumber>
    </submittedName>
</protein>
<proteinExistence type="predicted"/>
<sequence length="107" mass="12362">MPNPQNPVLMIIEILGFRYQSGDEYGVILTDWAWDCYQEKTLDAFVNNDSEALDDYKKLTKFMMVGLWCVQENPSLRPTMRKVIQMLEGVIEVSKPPCPFPFSVILN</sequence>